<keyword evidence="2 4" id="KW-0012">Acyltransferase</keyword>
<evidence type="ECO:0000256" key="2">
    <source>
        <dbReference type="ARBA" id="ARBA00023315"/>
    </source>
</evidence>
<dbReference type="AlphaFoldDB" id="A0A853A0Y6"/>
<evidence type="ECO:0000256" key="1">
    <source>
        <dbReference type="ARBA" id="ARBA00022679"/>
    </source>
</evidence>
<accession>A0A853A0Y6</accession>
<gene>
    <name evidence="4" type="ORF">FHU37_001011</name>
</gene>
<dbReference type="EMBL" id="JACBZD010000001">
    <property type="protein sequence ID" value="NYI04068.1"/>
    <property type="molecule type" value="Genomic_DNA"/>
</dbReference>
<dbReference type="InterPro" id="IPR016039">
    <property type="entry name" value="Thiolase-like"/>
</dbReference>
<dbReference type="CDD" id="cd00827">
    <property type="entry name" value="init_cond_enzymes"/>
    <property type="match status" value="1"/>
</dbReference>
<comment type="caution">
    <text evidence="4">The sequence shown here is derived from an EMBL/GenBank/DDBJ whole genome shotgun (WGS) entry which is preliminary data.</text>
</comment>
<name>A0A853A0Y6_9ACTN</name>
<evidence type="ECO:0000313" key="5">
    <source>
        <dbReference type="Proteomes" id="UP000567795"/>
    </source>
</evidence>
<keyword evidence="5" id="KW-1185">Reference proteome</keyword>
<sequence length="348" mass="36481">MALRPLAPVGVAAAALWLPDGADTAASAVAEKRVEPRTARELGHDRLPVAAGLSAPEMAVRAATEALRLAAVPAAELSGLYHAWMHYQGHDLWSAPHYIAHQLGAEGAVPVGVQQICNGGAAALELAVARQQLTLGRSLALVTTADRFTPPGFDRWRSDYGAAYGDGATAVLLERPAGPDNPLVLRALHSAAAPHLEAMHRGADPFAEVPRANSPVVDMRRTKRGYLSEHGLEGFSKVNAERIRQVLTGALLDAGVAPDDPRIRLVVLPRLGLKTLQTAWIPTVGEIVRAPTADWGRQTGHLGAGDLAAGLSELVRRAVLGPGEIALLLNAGAGFTWSCAVLQAPGKS</sequence>
<dbReference type="EC" id="2.3.1.180" evidence="4"/>
<dbReference type="SUPFAM" id="SSF53901">
    <property type="entry name" value="Thiolase-like"/>
    <property type="match status" value="2"/>
</dbReference>
<dbReference type="PANTHER" id="PTHR34069:SF2">
    <property type="entry name" value="BETA-KETOACYL-[ACYL-CARRIER-PROTEIN] SYNTHASE III"/>
    <property type="match status" value="1"/>
</dbReference>
<dbReference type="PANTHER" id="PTHR34069">
    <property type="entry name" value="3-OXOACYL-[ACYL-CARRIER-PROTEIN] SYNTHASE 3"/>
    <property type="match status" value="1"/>
</dbReference>
<protein>
    <submittedName>
        <fullName evidence="4">3-oxoacyl-[acyl-carrier-protein] synthase-3</fullName>
        <ecNumber evidence="4">2.3.1.180</ecNumber>
    </submittedName>
</protein>
<dbReference type="GO" id="GO:0044550">
    <property type="term" value="P:secondary metabolite biosynthetic process"/>
    <property type="evidence" value="ECO:0007669"/>
    <property type="project" value="TreeGrafter"/>
</dbReference>
<dbReference type="Proteomes" id="UP000567795">
    <property type="component" value="Unassembled WGS sequence"/>
</dbReference>
<reference evidence="4 5" key="1">
    <citation type="submission" date="2020-07" db="EMBL/GenBank/DDBJ databases">
        <title>Sequencing the genomes of 1000 actinobacteria strains.</title>
        <authorList>
            <person name="Klenk H.-P."/>
        </authorList>
    </citation>
    <scope>NUCLEOTIDE SEQUENCE [LARGE SCALE GENOMIC DNA]</scope>
    <source>
        <strain evidence="4 5">DSM 42178</strain>
    </source>
</reference>
<keyword evidence="1 4" id="KW-0808">Transferase</keyword>
<evidence type="ECO:0000313" key="4">
    <source>
        <dbReference type="EMBL" id="NYI04068.1"/>
    </source>
</evidence>
<dbReference type="Pfam" id="PF08541">
    <property type="entry name" value="ACP_syn_III_C"/>
    <property type="match status" value="1"/>
</dbReference>
<evidence type="ECO:0000259" key="3">
    <source>
        <dbReference type="Pfam" id="PF08541"/>
    </source>
</evidence>
<proteinExistence type="predicted"/>
<dbReference type="RefSeq" id="WP_218903944.1">
    <property type="nucleotide sequence ID" value="NZ_JACBZD010000001.1"/>
</dbReference>
<dbReference type="GO" id="GO:0033818">
    <property type="term" value="F:beta-ketoacyl-acyl-carrier-protein synthase III activity"/>
    <property type="evidence" value="ECO:0007669"/>
    <property type="project" value="UniProtKB-EC"/>
</dbReference>
<dbReference type="InterPro" id="IPR013747">
    <property type="entry name" value="ACP_syn_III_C"/>
</dbReference>
<dbReference type="Gene3D" id="3.40.47.10">
    <property type="match status" value="2"/>
</dbReference>
<feature type="domain" description="Beta-ketoacyl-[acyl-carrier-protein] synthase III C-terminal" evidence="3">
    <location>
        <begin position="297"/>
        <end position="343"/>
    </location>
</feature>
<organism evidence="4 5">
    <name type="scientific">Allostreptomyces psammosilenae</name>
    <dbReference type="NCBI Taxonomy" id="1892865"/>
    <lineage>
        <taxon>Bacteria</taxon>
        <taxon>Bacillati</taxon>
        <taxon>Actinomycetota</taxon>
        <taxon>Actinomycetes</taxon>
        <taxon>Kitasatosporales</taxon>
        <taxon>Streptomycetaceae</taxon>
        <taxon>Allostreptomyces</taxon>
    </lineage>
</organism>